<name>A0A0Q9ZNC2_9FLAO</name>
<dbReference type="STRING" id="270918.APR42_00495"/>
<sequence length="77" mass="9261">MENIRLKVSTKEAYKDLMEFLEKFDKNELEIIPDSDFEKQKANLQKELEAIEKGNSDLMDFEEYDSYLEKVINEYED</sequence>
<reference evidence="1" key="1">
    <citation type="submission" date="2015-10" db="EMBL/GenBank/DDBJ databases">
        <title>Draft genome sequence of Salegentibacter mishustinae KCTC 12263.</title>
        <authorList>
            <person name="Lin W."/>
            <person name="Zheng Q."/>
        </authorList>
    </citation>
    <scope>NUCLEOTIDE SEQUENCE [LARGE SCALE GENOMIC DNA]</scope>
    <source>
        <strain evidence="1">KCTC 12263</strain>
    </source>
</reference>
<dbReference type="AlphaFoldDB" id="A0A0Q9ZNC2"/>
<gene>
    <name evidence="1" type="ORF">APR42_00495</name>
</gene>
<comment type="caution">
    <text evidence="1">The sequence shown here is derived from an EMBL/GenBank/DDBJ whole genome shotgun (WGS) entry which is preliminary data.</text>
</comment>
<accession>A0A0Q9ZNC2</accession>
<protein>
    <submittedName>
        <fullName evidence="1">Uncharacterized protein</fullName>
    </submittedName>
</protein>
<dbReference type="Proteomes" id="UP000051643">
    <property type="component" value="Unassembled WGS sequence"/>
</dbReference>
<dbReference type="EMBL" id="LKTP01000001">
    <property type="protein sequence ID" value="KRG30375.1"/>
    <property type="molecule type" value="Genomic_DNA"/>
</dbReference>
<evidence type="ECO:0000313" key="1">
    <source>
        <dbReference type="EMBL" id="KRG30375.1"/>
    </source>
</evidence>
<evidence type="ECO:0000313" key="2">
    <source>
        <dbReference type="Proteomes" id="UP000051643"/>
    </source>
</evidence>
<proteinExistence type="predicted"/>
<keyword evidence="2" id="KW-1185">Reference proteome</keyword>
<organism evidence="1 2">
    <name type="scientific">Salegentibacter mishustinae</name>
    <dbReference type="NCBI Taxonomy" id="270918"/>
    <lineage>
        <taxon>Bacteria</taxon>
        <taxon>Pseudomonadati</taxon>
        <taxon>Bacteroidota</taxon>
        <taxon>Flavobacteriia</taxon>
        <taxon>Flavobacteriales</taxon>
        <taxon>Flavobacteriaceae</taxon>
        <taxon>Salegentibacter</taxon>
    </lineage>
</organism>
<dbReference type="OrthoDB" id="1448232at2"/>
<dbReference type="RefSeq" id="WP_057480207.1">
    <property type="nucleotide sequence ID" value="NZ_BMWR01000002.1"/>
</dbReference>